<evidence type="ECO:0000256" key="1">
    <source>
        <dbReference type="SAM" id="Phobius"/>
    </source>
</evidence>
<keyword evidence="1" id="KW-0812">Transmembrane</keyword>
<dbReference type="GO" id="GO:0003676">
    <property type="term" value="F:nucleic acid binding"/>
    <property type="evidence" value="ECO:0007669"/>
    <property type="project" value="InterPro"/>
</dbReference>
<keyword evidence="1" id="KW-0472">Membrane</keyword>
<evidence type="ECO:0000313" key="3">
    <source>
        <dbReference type="Proteomes" id="UP001197875"/>
    </source>
</evidence>
<reference evidence="2 3" key="1">
    <citation type="submission" date="2021-10" db="EMBL/GenBank/DDBJ databases">
        <title>Anaerobic single-cell dispensing facilitates the cultivation of human gut bacteria.</title>
        <authorList>
            <person name="Afrizal A."/>
        </authorList>
    </citation>
    <scope>NUCLEOTIDE SEQUENCE [LARGE SCALE GENOMIC DNA]</scope>
    <source>
        <strain evidence="2 3">CLA-AA-H277</strain>
    </source>
</reference>
<proteinExistence type="predicted"/>
<name>A0AAE3DTG7_9FIRM</name>
<feature type="transmembrane region" description="Helical" evidence="1">
    <location>
        <begin position="69"/>
        <end position="87"/>
    </location>
</feature>
<organism evidence="2 3">
    <name type="scientific">Fusicatenibacter faecihominis</name>
    <dbReference type="NCBI Taxonomy" id="2881276"/>
    <lineage>
        <taxon>Bacteria</taxon>
        <taxon>Bacillati</taxon>
        <taxon>Bacillota</taxon>
        <taxon>Clostridia</taxon>
        <taxon>Lachnospirales</taxon>
        <taxon>Lachnospiraceae</taxon>
        <taxon>Fusicatenibacter</taxon>
    </lineage>
</organism>
<dbReference type="PIRSF" id="PIRSF002599">
    <property type="entry name" value="Cold_shock_A"/>
    <property type="match status" value="1"/>
</dbReference>
<sequence length="91" mass="10486">MQFLIGWCIIFSLIGFCSMGIDKRKAQLGKWRIPERTLFLIAILGGSPGSIAGMFFFRHKTRHASFRYGLPLIFVLELIAVLFLYRLRFTA</sequence>
<evidence type="ECO:0000313" key="2">
    <source>
        <dbReference type="EMBL" id="MCC2190135.1"/>
    </source>
</evidence>
<dbReference type="AlphaFoldDB" id="A0AAE3DTG7"/>
<feature type="transmembrane region" description="Helical" evidence="1">
    <location>
        <begin position="36"/>
        <end position="57"/>
    </location>
</feature>
<dbReference type="InterPro" id="IPR012156">
    <property type="entry name" value="Cold_shock_CspA"/>
</dbReference>
<dbReference type="Proteomes" id="UP001197875">
    <property type="component" value="Unassembled WGS sequence"/>
</dbReference>
<keyword evidence="1" id="KW-1133">Transmembrane helix</keyword>
<dbReference type="RefSeq" id="WP_178045512.1">
    <property type="nucleotide sequence ID" value="NZ_JAJEPR010000015.1"/>
</dbReference>
<dbReference type="Pfam" id="PF06961">
    <property type="entry name" value="DUF1294"/>
    <property type="match status" value="1"/>
</dbReference>
<accession>A0AAE3DTG7</accession>
<comment type="caution">
    <text evidence="2">The sequence shown here is derived from an EMBL/GenBank/DDBJ whole genome shotgun (WGS) entry which is preliminary data.</text>
</comment>
<dbReference type="InterPro" id="IPR010718">
    <property type="entry name" value="DUF1294"/>
</dbReference>
<gene>
    <name evidence="2" type="ORF">LKD71_10005</name>
</gene>
<protein>
    <submittedName>
        <fullName evidence="2">DUF1294 domain-containing protein</fullName>
    </submittedName>
</protein>
<keyword evidence="3" id="KW-1185">Reference proteome</keyword>
<dbReference type="EMBL" id="JAJEPR010000015">
    <property type="protein sequence ID" value="MCC2190135.1"/>
    <property type="molecule type" value="Genomic_DNA"/>
</dbReference>